<keyword evidence="3" id="KW-0677">Repeat</keyword>
<dbReference type="GO" id="GO:0005576">
    <property type="term" value="C:extracellular region"/>
    <property type="evidence" value="ECO:0007669"/>
    <property type="project" value="InterPro"/>
</dbReference>
<dbReference type="PROSITE" id="PS50940">
    <property type="entry name" value="CHIT_BIND_II"/>
    <property type="match status" value="2"/>
</dbReference>
<feature type="chain" id="PRO_5001830208" description="Chitin-binding type-2 domain-containing protein" evidence="6">
    <location>
        <begin position="21"/>
        <end position="151"/>
    </location>
</feature>
<keyword evidence="2 6" id="KW-0732">Signal</keyword>
<keyword evidence="4" id="KW-1015">Disulfide bond</keyword>
<dbReference type="OrthoDB" id="439917at2759"/>
<name>A0A087U1K7_STEMI</name>
<gene>
    <name evidence="8" type="ORF">X975_24110</name>
</gene>
<accession>A0A087U1K7</accession>
<evidence type="ECO:0000313" key="8">
    <source>
        <dbReference type="EMBL" id="KFM71246.1"/>
    </source>
</evidence>
<dbReference type="EMBL" id="KK117719">
    <property type="protein sequence ID" value="KFM71246.1"/>
    <property type="molecule type" value="Genomic_DNA"/>
</dbReference>
<feature type="domain" description="Chitin-binding type-2" evidence="7">
    <location>
        <begin position="89"/>
        <end position="145"/>
    </location>
</feature>
<dbReference type="GO" id="GO:0008061">
    <property type="term" value="F:chitin binding"/>
    <property type="evidence" value="ECO:0007669"/>
    <property type="project" value="UniProtKB-KW"/>
</dbReference>
<dbReference type="InterPro" id="IPR051940">
    <property type="entry name" value="Chitin_bind-dev_reg"/>
</dbReference>
<dbReference type="SMART" id="SM00494">
    <property type="entry name" value="ChtBD2"/>
    <property type="match status" value="2"/>
</dbReference>
<dbReference type="OMA" id="DYPRVCQ"/>
<evidence type="ECO:0000256" key="3">
    <source>
        <dbReference type="ARBA" id="ARBA00022737"/>
    </source>
</evidence>
<evidence type="ECO:0000256" key="2">
    <source>
        <dbReference type="ARBA" id="ARBA00022729"/>
    </source>
</evidence>
<keyword evidence="1" id="KW-0147">Chitin-binding</keyword>
<keyword evidence="5" id="KW-0325">Glycoprotein</keyword>
<feature type="signal peptide" evidence="6">
    <location>
        <begin position="1"/>
        <end position="20"/>
    </location>
</feature>
<dbReference type="STRING" id="407821.A0A087U1K7"/>
<feature type="domain" description="Chitin-binding type-2" evidence="7">
    <location>
        <begin position="21"/>
        <end position="79"/>
    </location>
</feature>
<evidence type="ECO:0000313" key="9">
    <source>
        <dbReference type="Proteomes" id="UP000054359"/>
    </source>
</evidence>
<dbReference type="InterPro" id="IPR002557">
    <property type="entry name" value="Chitin-bd_dom"/>
</dbReference>
<dbReference type="Pfam" id="PF01607">
    <property type="entry name" value="CBM_14"/>
    <property type="match status" value="2"/>
</dbReference>
<dbReference type="Gene3D" id="2.170.140.10">
    <property type="entry name" value="Chitin binding domain"/>
    <property type="match status" value="2"/>
</dbReference>
<keyword evidence="9" id="KW-1185">Reference proteome</keyword>
<dbReference type="AlphaFoldDB" id="A0A087U1K7"/>
<evidence type="ECO:0000259" key="7">
    <source>
        <dbReference type="PROSITE" id="PS50940"/>
    </source>
</evidence>
<feature type="non-terminal residue" evidence="8">
    <location>
        <position position="151"/>
    </location>
</feature>
<protein>
    <recommendedName>
        <fullName evidence="7">Chitin-binding type-2 domain-containing protein</fullName>
    </recommendedName>
</protein>
<proteinExistence type="predicted"/>
<reference evidence="8 9" key="1">
    <citation type="submission" date="2013-11" db="EMBL/GenBank/DDBJ databases">
        <title>Genome sequencing of Stegodyphus mimosarum.</title>
        <authorList>
            <person name="Bechsgaard J."/>
        </authorList>
    </citation>
    <scope>NUCLEOTIDE SEQUENCE [LARGE SCALE GENOMIC DNA]</scope>
</reference>
<dbReference type="Proteomes" id="UP000054359">
    <property type="component" value="Unassembled WGS sequence"/>
</dbReference>
<dbReference type="PANTHER" id="PTHR23301:SF107">
    <property type="entry name" value="LD20793P"/>
    <property type="match status" value="1"/>
</dbReference>
<dbReference type="SUPFAM" id="SSF57625">
    <property type="entry name" value="Invertebrate chitin-binding proteins"/>
    <property type="match status" value="2"/>
</dbReference>
<sequence length="151" mass="16913">MIGSIFGLVLTALLWQKGCSEFTCPNSNGYYADPVQCDLYYECRNGEPKVKLCKDGLVFNDLNPLYERCDFPFAVHCKDRTYLQPAQASTNCPRRNGIFAKAGSCKTFWQCKDGLASKMNCQTGLSFNPKSGTCQWEYLVPDCGKEEPESS</sequence>
<evidence type="ECO:0000256" key="5">
    <source>
        <dbReference type="ARBA" id="ARBA00023180"/>
    </source>
</evidence>
<evidence type="ECO:0000256" key="4">
    <source>
        <dbReference type="ARBA" id="ARBA00023157"/>
    </source>
</evidence>
<dbReference type="InterPro" id="IPR036508">
    <property type="entry name" value="Chitin-bd_dom_sf"/>
</dbReference>
<evidence type="ECO:0000256" key="6">
    <source>
        <dbReference type="SAM" id="SignalP"/>
    </source>
</evidence>
<dbReference type="PANTHER" id="PTHR23301">
    <property type="entry name" value="CHITIN BINDING PERITROPHIN-A"/>
    <property type="match status" value="1"/>
</dbReference>
<organism evidence="8 9">
    <name type="scientific">Stegodyphus mimosarum</name>
    <name type="common">African social velvet spider</name>
    <dbReference type="NCBI Taxonomy" id="407821"/>
    <lineage>
        <taxon>Eukaryota</taxon>
        <taxon>Metazoa</taxon>
        <taxon>Ecdysozoa</taxon>
        <taxon>Arthropoda</taxon>
        <taxon>Chelicerata</taxon>
        <taxon>Arachnida</taxon>
        <taxon>Araneae</taxon>
        <taxon>Araneomorphae</taxon>
        <taxon>Entelegynae</taxon>
        <taxon>Eresoidea</taxon>
        <taxon>Eresidae</taxon>
        <taxon>Stegodyphus</taxon>
    </lineage>
</organism>
<evidence type="ECO:0000256" key="1">
    <source>
        <dbReference type="ARBA" id="ARBA00022669"/>
    </source>
</evidence>